<evidence type="ECO:0000313" key="4">
    <source>
        <dbReference type="EMBL" id="KTW25865.1"/>
    </source>
</evidence>
<dbReference type="CDD" id="cd00924">
    <property type="entry name" value="Cyt_c_Oxidase_Vb"/>
    <property type="match status" value="1"/>
</dbReference>
<dbReference type="GO" id="GO:0033617">
    <property type="term" value="P:mitochondrial respiratory chain complex IV assembly"/>
    <property type="evidence" value="ECO:0007669"/>
    <property type="project" value="EnsemblFungi"/>
</dbReference>
<dbReference type="GO" id="GO:0004129">
    <property type="term" value="F:cytochrome-c oxidase activity"/>
    <property type="evidence" value="ECO:0007669"/>
    <property type="project" value="EnsemblFungi"/>
</dbReference>
<evidence type="ECO:0000313" key="5">
    <source>
        <dbReference type="Proteomes" id="UP000054454"/>
    </source>
</evidence>
<dbReference type="PROSITE" id="PS00848">
    <property type="entry name" value="COX5B_1"/>
    <property type="match status" value="1"/>
</dbReference>
<evidence type="ECO:0008006" key="6">
    <source>
        <dbReference type="Google" id="ProtNLM"/>
    </source>
</evidence>
<dbReference type="GO" id="GO:0045277">
    <property type="term" value="C:respiratory chain complex IV"/>
    <property type="evidence" value="ECO:0007669"/>
    <property type="project" value="EnsemblFungi"/>
</dbReference>
<dbReference type="Gene3D" id="2.60.11.10">
    <property type="entry name" value="Cytochrome c oxidase, subunit Vb"/>
    <property type="match status" value="1"/>
</dbReference>
<dbReference type="GO" id="GO:0006123">
    <property type="term" value="P:mitochondrial electron transport, cytochrome c to oxygen"/>
    <property type="evidence" value="ECO:0007669"/>
    <property type="project" value="EnsemblFungi"/>
</dbReference>
<evidence type="ECO:0000256" key="1">
    <source>
        <dbReference type="ARBA" id="ARBA00022723"/>
    </source>
</evidence>
<protein>
    <recommendedName>
        <fullName evidence="6">Cytochrome c oxidase subunit 4, mitochondrial</fullName>
    </recommendedName>
</protein>
<dbReference type="GO" id="GO:0005740">
    <property type="term" value="C:mitochondrial envelope"/>
    <property type="evidence" value="ECO:0007669"/>
    <property type="project" value="InterPro"/>
</dbReference>
<keyword evidence="1 3" id="KW-0479">Metal-binding</keyword>
<dbReference type="AlphaFoldDB" id="A0A0W4ZBW0"/>
<keyword evidence="5" id="KW-1185">Reference proteome</keyword>
<dbReference type="PANTHER" id="PTHR10122">
    <property type="entry name" value="CYTOCHROME C OXIDASE SUBUNIT 5B, MITOCHONDRIAL"/>
    <property type="match status" value="1"/>
</dbReference>
<dbReference type="Proteomes" id="UP000054454">
    <property type="component" value="Unassembled WGS sequence"/>
</dbReference>
<dbReference type="InterPro" id="IPR002124">
    <property type="entry name" value="Cyt_c_oxidase_su5b"/>
</dbReference>
<evidence type="ECO:0000256" key="2">
    <source>
        <dbReference type="ARBA" id="ARBA00022833"/>
    </source>
</evidence>
<dbReference type="InterPro" id="IPR036972">
    <property type="entry name" value="Cyt_c_oxidase_su5b_sf"/>
</dbReference>
<dbReference type="EMBL" id="LFVZ01000015">
    <property type="protein sequence ID" value="KTW25865.1"/>
    <property type="molecule type" value="Genomic_DNA"/>
</dbReference>
<sequence length="155" mass="17931">MKVFNRVRECYLSYFFFKKRLIQTSRFNKVIHKLERNFITKSYVKNDKNSKPVEGRIPSSLEQATGIERYELLQKLAGKEAFDLTPLDASRLGTLKDPIVVESLDKTRLIGCTGFPADSHDVLWFELSVKENSRCPECGSVYKLNFIEGNIQNHH</sequence>
<dbReference type="PROSITE" id="PS51359">
    <property type="entry name" value="COX5B_2"/>
    <property type="match status" value="1"/>
</dbReference>
<dbReference type="Pfam" id="PF01215">
    <property type="entry name" value="COX5B"/>
    <property type="match status" value="1"/>
</dbReference>
<gene>
    <name evidence="4" type="ORF">T552_03139</name>
</gene>
<dbReference type="VEuPathDB" id="FungiDB:T552_03139"/>
<accession>A0A0W4ZBW0</accession>
<dbReference type="GO" id="GO:0008270">
    <property type="term" value="F:zinc ion binding"/>
    <property type="evidence" value="ECO:0007669"/>
    <property type="project" value="EnsemblFungi"/>
</dbReference>
<keyword evidence="2 3" id="KW-0862">Zinc</keyword>
<proteinExistence type="predicted"/>
<feature type="binding site" evidence="3">
    <location>
        <position position="112"/>
    </location>
    <ligand>
        <name>Zn(2+)</name>
        <dbReference type="ChEBI" id="CHEBI:29105"/>
    </ligand>
</feature>
<dbReference type="GeneID" id="28937856"/>
<dbReference type="RefSeq" id="XP_018224445.1">
    <property type="nucleotide sequence ID" value="XM_018371653.1"/>
</dbReference>
<comment type="caution">
    <text evidence="4">The sequence shown here is derived from an EMBL/GenBank/DDBJ whole genome shotgun (WGS) entry which is preliminary data.</text>
</comment>
<feature type="binding site" evidence="3">
    <location>
        <position position="120"/>
    </location>
    <ligand>
        <name>Zn(2+)</name>
        <dbReference type="ChEBI" id="CHEBI:29105"/>
    </ligand>
</feature>
<dbReference type="SUPFAM" id="SSF57802">
    <property type="entry name" value="Rubredoxin-like"/>
    <property type="match status" value="1"/>
</dbReference>
<feature type="binding site" evidence="3">
    <location>
        <position position="138"/>
    </location>
    <ligand>
        <name>Zn(2+)</name>
        <dbReference type="ChEBI" id="CHEBI:29105"/>
    </ligand>
</feature>
<organism evidence="4 5">
    <name type="scientific">Pneumocystis carinii (strain B80)</name>
    <name type="common">Rat pneumocystis pneumonia agent</name>
    <name type="synonym">Pneumocystis carinii f. sp. carinii</name>
    <dbReference type="NCBI Taxonomy" id="1408658"/>
    <lineage>
        <taxon>Eukaryota</taxon>
        <taxon>Fungi</taxon>
        <taxon>Dikarya</taxon>
        <taxon>Ascomycota</taxon>
        <taxon>Taphrinomycotina</taxon>
        <taxon>Pneumocystomycetes</taxon>
        <taxon>Pneumocystaceae</taxon>
        <taxon>Pneumocystis</taxon>
    </lineage>
</organism>
<feature type="binding site" evidence="3">
    <location>
        <position position="135"/>
    </location>
    <ligand>
        <name>Zn(2+)</name>
        <dbReference type="ChEBI" id="CHEBI:29105"/>
    </ligand>
</feature>
<dbReference type="GO" id="GO:1990145">
    <property type="term" value="P:maintenance of translational fidelity"/>
    <property type="evidence" value="ECO:0007669"/>
    <property type="project" value="EnsemblFungi"/>
</dbReference>
<name>A0A0W4ZBW0_PNEC8</name>
<reference evidence="5" key="1">
    <citation type="journal article" date="2016" name="Nat. Commun.">
        <title>Genome analysis of three Pneumocystis species reveals adaptation mechanisms to life exclusively in mammalian hosts.</title>
        <authorList>
            <person name="Ma L."/>
            <person name="Chen Z."/>
            <person name="Huang D.W."/>
            <person name="Kutty G."/>
            <person name="Ishihara M."/>
            <person name="Wang H."/>
            <person name="Abouelleil A."/>
            <person name="Bishop L."/>
            <person name="Davey E."/>
            <person name="Deng R."/>
            <person name="Deng X."/>
            <person name="Fan L."/>
            <person name="Fantoni G."/>
            <person name="Fitzgerald M."/>
            <person name="Gogineni E."/>
            <person name="Goldberg J.M."/>
            <person name="Handley G."/>
            <person name="Hu X."/>
            <person name="Huber C."/>
            <person name="Jiao X."/>
            <person name="Jones K."/>
            <person name="Levin J.Z."/>
            <person name="Liu Y."/>
            <person name="Macdonald P."/>
            <person name="Melnikov A."/>
            <person name="Raley C."/>
            <person name="Sassi M."/>
            <person name="Sherman B.T."/>
            <person name="Song X."/>
            <person name="Sykes S."/>
            <person name="Tran B."/>
            <person name="Walsh L."/>
            <person name="Xia Y."/>
            <person name="Yang J."/>
            <person name="Young S."/>
            <person name="Zeng Q."/>
            <person name="Zheng X."/>
            <person name="Stephens R."/>
            <person name="Nusbaum C."/>
            <person name="Birren B.W."/>
            <person name="Azadi P."/>
            <person name="Lempicki R.A."/>
            <person name="Cuomo C.A."/>
            <person name="Kovacs J.A."/>
        </authorList>
    </citation>
    <scope>NUCLEOTIDE SEQUENCE [LARGE SCALE GENOMIC DNA]</scope>
    <source>
        <strain evidence="5">B80</strain>
    </source>
</reference>
<dbReference type="OrthoDB" id="10249250at2759"/>
<evidence type="ECO:0000256" key="3">
    <source>
        <dbReference type="PIRSR" id="PIRSR602124-2"/>
    </source>
</evidence>
<dbReference type="PANTHER" id="PTHR10122:SF0">
    <property type="entry name" value="CYTOCHROME C OXIDASE SUBUNIT 5B, ISOFORM A-RELATED"/>
    <property type="match status" value="1"/>
</dbReference>